<reference evidence="9 10" key="1">
    <citation type="journal article" date="2014" name="Nature">
        <title>An environmental bacterial taxon with a large and distinct metabolic repertoire.</title>
        <authorList>
            <person name="Wilson M.C."/>
            <person name="Mori T."/>
            <person name="Ruckert C."/>
            <person name="Uria A.R."/>
            <person name="Helf M.J."/>
            <person name="Takada K."/>
            <person name="Gernert C."/>
            <person name="Steffens U.A."/>
            <person name="Heycke N."/>
            <person name="Schmitt S."/>
            <person name="Rinke C."/>
            <person name="Helfrich E.J."/>
            <person name="Brachmann A.O."/>
            <person name="Gurgui C."/>
            <person name="Wakimoto T."/>
            <person name="Kracht M."/>
            <person name="Crusemann M."/>
            <person name="Hentschel U."/>
            <person name="Abe I."/>
            <person name="Matsunaga S."/>
            <person name="Kalinowski J."/>
            <person name="Takeyama H."/>
            <person name="Piel J."/>
        </authorList>
    </citation>
    <scope>NUCLEOTIDE SEQUENCE [LARGE SCALE GENOMIC DNA]</scope>
    <source>
        <strain evidence="10">TSY2</strain>
    </source>
</reference>
<comment type="cofactor">
    <cofactor evidence="1">
        <name>Mg(2+)</name>
        <dbReference type="ChEBI" id="CHEBI:18420"/>
    </cofactor>
</comment>
<gene>
    <name evidence="9" type="ORF">ETSY2_42075</name>
</gene>
<protein>
    <submittedName>
        <fullName evidence="9">Twitching motility protein PilT</fullName>
    </submittedName>
</protein>
<evidence type="ECO:0000256" key="1">
    <source>
        <dbReference type="ARBA" id="ARBA00001946"/>
    </source>
</evidence>
<evidence type="ECO:0000256" key="2">
    <source>
        <dbReference type="ARBA" id="ARBA00022649"/>
    </source>
</evidence>
<keyword evidence="6" id="KW-0460">Magnesium</keyword>
<dbReference type="EMBL" id="AZHX01001904">
    <property type="protein sequence ID" value="ETW98855.1"/>
    <property type="molecule type" value="Genomic_DNA"/>
</dbReference>
<dbReference type="GO" id="GO:0046872">
    <property type="term" value="F:metal ion binding"/>
    <property type="evidence" value="ECO:0007669"/>
    <property type="project" value="UniProtKB-KW"/>
</dbReference>
<dbReference type="SUPFAM" id="SSF88723">
    <property type="entry name" value="PIN domain-like"/>
    <property type="match status" value="1"/>
</dbReference>
<sequence length="143" mass="16156">MGLIYLLDTNILSEPSRPHPSPSVMSQLQVYSNQVCTAAPVFHELQYGLARMPLGRRRETLTLYMERVLNQALTIFPYDRAAALWHAEERARLALQGRVPPFVDGQIAAIAVVNHLTLVTRNISDFMDFVGLTVENWFSPSED</sequence>
<dbReference type="CDD" id="cd18747">
    <property type="entry name" value="PIN_VapC4-5_FitB-like"/>
    <property type="match status" value="1"/>
</dbReference>
<dbReference type="Gene3D" id="3.40.50.1010">
    <property type="entry name" value="5'-nuclease"/>
    <property type="match status" value="1"/>
</dbReference>
<evidence type="ECO:0000313" key="10">
    <source>
        <dbReference type="Proteomes" id="UP000019140"/>
    </source>
</evidence>
<comment type="similarity">
    <text evidence="7">Belongs to the PINc/VapC protein family.</text>
</comment>
<dbReference type="Pfam" id="PF01850">
    <property type="entry name" value="PIN"/>
    <property type="match status" value="1"/>
</dbReference>
<evidence type="ECO:0000256" key="5">
    <source>
        <dbReference type="ARBA" id="ARBA00022801"/>
    </source>
</evidence>
<keyword evidence="2" id="KW-1277">Toxin-antitoxin system</keyword>
<dbReference type="GO" id="GO:0004518">
    <property type="term" value="F:nuclease activity"/>
    <property type="evidence" value="ECO:0007669"/>
    <property type="project" value="UniProtKB-KW"/>
</dbReference>
<dbReference type="Proteomes" id="UP000019140">
    <property type="component" value="Unassembled WGS sequence"/>
</dbReference>
<evidence type="ECO:0000256" key="7">
    <source>
        <dbReference type="ARBA" id="ARBA00038093"/>
    </source>
</evidence>
<keyword evidence="3" id="KW-0540">Nuclease</keyword>
<keyword evidence="5" id="KW-0378">Hydrolase</keyword>
<accession>W4LME3</accession>
<dbReference type="AlphaFoldDB" id="W4LME3"/>
<dbReference type="InterPro" id="IPR002716">
    <property type="entry name" value="PIN_dom"/>
</dbReference>
<keyword evidence="10" id="KW-1185">Reference proteome</keyword>
<organism evidence="9 10">
    <name type="scientific">Candidatus Entotheonella gemina</name>
    <dbReference type="NCBI Taxonomy" id="1429439"/>
    <lineage>
        <taxon>Bacteria</taxon>
        <taxon>Pseudomonadati</taxon>
        <taxon>Nitrospinota/Tectimicrobiota group</taxon>
        <taxon>Candidatus Tectimicrobiota</taxon>
        <taxon>Candidatus Entotheonellia</taxon>
        <taxon>Candidatus Entotheonellales</taxon>
        <taxon>Candidatus Entotheonellaceae</taxon>
        <taxon>Candidatus Entotheonella</taxon>
    </lineage>
</organism>
<evidence type="ECO:0000256" key="3">
    <source>
        <dbReference type="ARBA" id="ARBA00022722"/>
    </source>
</evidence>
<dbReference type="InterPro" id="IPR029060">
    <property type="entry name" value="PIN-like_dom_sf"/>
</dbReference>
<dbReference type="PANTHER" id="PTHR33653">
    <property type="entry name" value="RIBONUCLEASE VAPC2"/>
    <property type="match status" value="1"/>
</dbReference>
<evidence type="ECO:0000259" key="8">
    <source>
        <dbReference type="Pfam" id="PF01850"/>
    </source>
</evidence>
<evidence type="ECO:0000256" key="6">
    <source>
        <dbReference type="ARBA" id="ARBA00022842"/>
    </source>
</evidence>
<evidence type="ECO:0000313" key="9">
    <source>
        <dbReference type="EMBL" id="ETW98855.1"/>
    </source>
</evidence>
<dbReference type="HOGENOM" id="CLU_118482_5_1_7"/>
<feature type="domain" description="PIN" evidence="8">
    <location>
        <begin position="5"/>
        <end position="122"/>
    </location>
</feature>
<comment type="caution">
    <text evidence="9">The sequence shown here is derived from an EMBL/GenBank/DDBJ whole genome shotgun (WGS) entry which is preliminary data.</text>
</comment>
<name>W4LME3_9BACT</name>
<dbReference type="GO" id="GO:0016787">
    <property type="term" value="F:hydrolase activity"/>
    <property type="evidence" value="ECO:0007669"/>
    <property type="project" value="UniProtKB-KW"/>
</dbReference>
<keyword evidence="4" id="KW-0479">Metal-binding</keyword>
<dbReference type="InterPro" id="IPR050556">
    <property type="entry name" value="Type_II_TA_system_RNase"/>
</dbReference>
<proteinExistence type="inferred from homology"/>
<dbReference type="PANTHER" id="PTHR33653:SF1">
    <property type="entry name" value="RIBONUCLEASE VAPC2"/>
    <property type="match status" value="1"/>
</dbReference>
<evidence type="ECO:0000256" key="4">
    <source>
        <dbReference type="ARBA" id="ARBA00022723"/>
    </source>
</evidence>